<feature type="compositionally biased region" description="Polar residues" evidence="1">
    <location>
        <begin position="56"/>
        <end position="66"/>
    </location>
</feature>
<protein>
    <submittedName>
        <fullName evidence="3">Uncharacterized protein</fullName>
    </submittedName>
</protein>
<organism evidence="3 4">
    <name type="scientific">Paraphaeosphaeria sporulosa</name>
    <dbReference type="NCBI Taxonomy" id="1460663"/>
    <lineage>
        <taxon>Eukaryota</taxon>
        <taxon>Fungi</taxon>
        <taxon>Dikarya</taxon>
        <taxon>Ascomycota</taxon>
        <taxon>Pezizomycotina</taxon>
        <taxon>Dothideomycetes</taxon>
        <taxon>Pleosporomycetidae</taxon>
        <taxon>Pleosporales</taxon>
        <taxon>Massarineae</taxon>
        <taxon>Didymosphaeriaceae</taxon>
        <taxon>Paraphaeosphaeria</taxon>
    </lineage>
</organism>
<feature type="chain" id="PRO_5008058623" evidence="2">
    <location>
        <begin position="17"/>
        <end position="88"/>
    </location>
</feature>
<sequence length="88" mass="9376">MALSSCALALCAASASLPLRSLLDSRGRIRFRGRGSFPLGFSSTSLHVAPHHERASTSNGASQLKTATDRPWHMKPAEIASPHNVLPN</sequence>
<proteinExistence type="predicted"/>
<keyword evidence="2" id="KW-0732">Signal</keyword>
<dbReference type="RefSeq" id="XP_018041263.1">
    <property type="nucleotide sequence ID" value="XM_018177818.1"/>
</dbReference>
<keyword evidence="4" id="KW-1185">Reference proteome</keyword>
<dbReference type="InParanoid" id="A0A177CV59"/>
<dbReference type="EMBL" id="KV441549">
    <property type="protein sequence ID" value="OAG10898.1"/>
    <property type="molecule type" value="Genomic_DNA"/>
</dbReference>
<dbReference type="GeneID" id="28761304"/>
<evidence type="ECO:0000256" key="1">
    <source>
        <dbReference type="SAM" id="MobiDB-lite"/>
    </source>
</evidence>
<accession>A0A177CV59</accession>
<feature type="signal peptide" evidence="2">
    <location>
        <begin position="1"/>
        <end position="16"/>
    </location>
</feature>
<evidence type="ECO:0000256" key="2">
    <source>
        <dbReference type="SAM" id="SignalP"/>
    </source>
</evidence>
<dbReference type="Proteomes" id="UP000077069">
    <property type="component" value="Unassembled WGS sequence"/>
</dbReference>
<reference evidence="3 4" key="1">
    <citation type="submission" date="2016-05" db="EMBL/GenBank/DDBJ databases">
        <title>Comparative analysis of secretome profiles of manganese(II)-oxidizing ascomycete fungi.</title>
        <authorList>
            <consortium name="DOE Joint Genome Institute"/>
            <person name="Zeiner C.A."/>
            <person name="Purvine S.O."/>
            <person name="Zink E.M."/>
            <person name="Wu S."/>
            <person name="Pasa-Tolic L."/>
            <person name="Chaput D.L."/>
            <person name="Haridas S."/>
            <person name="Grigoriev I.V."/>
            <person name="Santelli C.M."/>
            <person name="Hansel C.M."/>
        </authorList>
    </citation>
    <scope>NUCLEOTIDE SEQUENCE [LARGE SCALE GENOMIC DNA]</scope>
    <source>
        <strain evidence="3 4">AP3s5-JAC2a</strain>
    </source>
</reference>
<name>A0A177CV59_9PLEO</name>
<feature type="compositionally biased region" description="Basic and acidic residues" evidence="1">
    <location>
        <begin position="67"/>
        <end position="76"/>
    </location>
</feature>
<gene>
    <name evidence="3" type="ORF">CC84DRAFT_1161720</name>
</gene>
<dbReference type="AlphaFoldDB" id="A0A177CV59"/>
<evidence type="ECO:0000313" key="3">
    <source>
        <dbReference type="EMBL" id="OAG10898.1"/>
    </source>
</evidence>
<evidence type="ECO:0000313" key="4">
    <source>
        <dbReference type="Proteomes" id="UP000077069"/>
    </source>
</evidence>
<feature type="region of interest" description="Disordered" evidence="1">
    <location>
        <begin position="50"/>
        <end position="88"/>
    </location>
</feature>